<evidence type="ECO:0000259" key="11">
    <source>
        <dbReference type="Pfam" id="PF00133"/>
    </source>
</evidence>
<feature type="compositionally biased region" description="Low complexity" evidence="10">
    <location>
        <begin position="7"/>
        <end position="19"/>
    </location>
</feature>
<protein>
    <recommendedName>
        <fullName evidence="2">valine--tRNA ligase</fullName>
        <ecNumber evidence="2">6.1.1.9</ecNumber>
    </recommendedName>
    <alternativeName>
        <fullName evidence="8">Valyl-tRNA synthetase</fullName>
    </alternativeName>
</protein>
<evidence type="ECO:0000256" key="7">
    <source>
        <dbReference type="ARBA" id="ARBA00023146"/>
    </source>
</evidence>
<feature type="domain" description="Aminoacyl-tRNA synthetase class Ia" evidence="11">
    <location>
        <begin position="494"/>
        <end position="669"/>
    </location>
</feature>
<keyword evidence="7" id="KW-0030">Aminoacyl-tRNA synthetase</keyword>
<keyword evidence="3" id="KW-0436">Ligase</keyword>
<evidence type="ECO:0000256" key="6">
    <source>
        <dbReference type="ARBA" id="ARBA00022917"/>
    </source>
</evidence>
<feature type="region of interest" description="Disordered" evidence="10">
    <location>
        <begin position="1"/>
        <end position="85"/>
    </location>
</feature>
<evidence type="ECO:0000313" key="13">
    <source>
        <dbReference type="EMBL" id="KAK2069226.1"/>
    </source>
</evidence>
<evidence type="ECO:0000256" key="4">
    <source>
        <dbReference type="ARBA" id="ARBA00022741"/>
    </source>
</evidence>
<dbReference type="InterPro" id="IPR014729">
    <property type="entry name" value="Rossmann-like_a/b/a_fold"/>
</dbReference>
<keyword evidence="4" id="KW-0547">Nucleotide-binding</keyword>
<dbReference type="Pfam" id="PF00133">
    <property type="entry name" value="tRNA-synt_1"/>
    <property type="match status" value="2"/>
</dbReference>
<evidence type="ECO:0000256" key="8">
    <source>
        <dbReference type="ARBA" id="ARBA00029936"/>
    </source>
</evidence>
<evidence type="ECO:0000256" key="9">
    <source>
        <dbReference type="ARBA" id="ARBA00047552"/>
    </source>
</evidence>
<dbReference type="EMBL" id="JAQQPM010000003">
    <property type="protein sequence ID" value="KAK2069226.1"/>
    <property type="molecule type" value="Genomic_DNA"/>
</dbReference>
<dbReference type="Pfam" id="PF08264">
    <property type="entry name" value="Anticodon_1"/>
    <property type="match status" value="1"/>
</dbReference>
<dbReference type="PRINTS" id="PR00986">
    <property type="entry name" value="TRNASYNTHVAL"/>
</dbReference>
<feature type="compositionally biased region" description="Low complexity" evidence="10">
    <location>
        <begin position="51"/>
        <end position="67"/>
    </location>
</feature>
<proteinExistence type="inferred from homology"/>
<keyword evidence="5" id="KW-0067">ATP-binding</keyword>
<dbReference type="PANTHER" id="PTHR11946:SF109">
    <property type="entry name" value="VALINE--TRNA LIGASE"/>
    <property type="match status" value="1"/>
</dbReference>
<evidence type="ECO:0000256" key="3">
    <source>
        <dbReference type="ARBA" id="ARBA00022598"/>
    </source>
</evidence>
<dbReference type="Proteomes" id="UP001217918">
    <property type="component" value="Unassembled WGS sequence"/>
</dbReference>
<dbReference type="InterPro" id="IPR002300">
    <property type="entry name" value="aa-tRNA-synth_Ia"/>
</dbReference>
<feature type="compositionally biased region" description="Basic and acidic residues" evidence="10">
    <location>
        <begin position="20"/>
        <end position="50"/>
    </location>
</feature>
<dbReference type="GO" id="GO:0005524">
    <property type="term" value="F:ATP binding"/>
    <property type="evidence" value="ECO:0007669"/>
    <property type="project" value="UniProtKB-KW"/>
</dbReference>
<dbReference type="SUPFAM" id="SSF52374">
    <property type="entry name" value="Nucleotidylyl transferase"/>
    <property type="match status" value="1"/>
</dbReference>
<evidence type="ECO:0000256" key="5">
    <source>
        <dbReference type="ARBA" id="ARBA00022840"/>
    </source>
</evidence>
<evidence type="ECO:0000259" key="12">
    <source>
        <dbReference type="Pfam" id="PF08264"/>
    </source>
</evidence>
<dbReference type="InterPro" id="IPR033705">
    <property type="entry name" value="Anticodon_Ia_Val"/>
</dbReference>
<evidence type="ECO:0000256" key="2">
    <source>
        <dbReference type="ARBA" id="ARBA00013169"/>
    </source>
</evidence>
<dbReference type="InterPro" id="IPR009080">
    <property type="entry name" value="tRNAsynth_Ia_anticodon-bd"/>
</dbReference>
<dbReference type="FunFam" id="1.10.730.10:FF:000009">
    <property type="entry name" value="Valine--tRNA ligase, mitochondrial"/>
    <property type="match status" value="1"/>
</dbReference>
<dbReference type="SUPFAM" id="SSF47323">
    <property type="entry name" value="Anticodon-binding domain of a subclass of class I aminoacyl-tRNA synthetases"/>
    <property type="match status" value="1"/>
</dbReference>
<dbReference type="CDD" id="cd07962">
    <property type="entry name" value="Anticodon_Ia_Val"/>
    <property type="match status" value="1"/>
</dbReference>
<feature type="domain" description="Aminoacyl-tRNA synthetase class Ia" evidence="11">
    <location>
        <begin position="142"/>
        <end position="490"/>
    </location>
</feature>
<dbReference type="GO" id="GO:0004832">
    <property type="term" value="F:valine-tRNA ligase activity"/>
    <property type="evidence" value="ECO:0007669"/>
    <property type="project" value="UniProtKB-EC"/>
</dbReference>
<keyword evidence="6" id="KW-0648">Protein biosynthesis</keyword>
<dbReference type="GO" id="GO:0005829">
    <property type="term" value="C:cytosol"/>
    <property type="evidence" value="ECO:0007669"/>
    <property type="project" value="TreeGrafter"/>
</dbReference>
<comment type="similarity">
    <text evidence="1">Belongs to the class-I aminoacyl-tRNA synthetase family.</text>
</comment>
<evidence type="ECO:0000256" key="1">
    <source>
        <dbReference type="ARBA" id="ARBA00005594"/>
    </source>
</evidence>
<dbReference type="EC" id="6.1.1.9" evidence="2"/>
<gene>
    <name evidence="13" type="ORF">P8C59_003823</name>
</gene>
<organism evidence="13 14">
    <name type="scientific">Phyllachora maydis</name>
    <dbReference type="NCBI Taxonomy" id="1825666"/>
    <lineage>
        <taxon>Eukaryota</taxon>
        <taxon>Fungi</taxon>
        <taxon>Dikarya</taxon>
        <taxon>Ascomycota</taxon>
        <taxon>Pezizomycotina</taxon>
        <taxon>Sordariomycetes</taxon>
        <taxon>Sordariomycetidae</taxon>
        <taxon>Phyllachorales</taxon>
        <taxon>Phyllachoraceae</taxon>
        <taxon>Phyllachora</taxon>
    </lineage>
</organism>
<reference evidence="13" key="1">
    <citation type="journal article" date="2023" name="Mol. Plant Microbe Interact.">
        <title>Elucidating the Obligate Nature and Biological Capacity of an Invasive Fungal Corn Pathogen.</title>
        <authorList>
            <person name="MacCready J.S."/>
            <person name="Roggenkamp E.M."/>
            <person name="Gdanetz K."/>
            <person name="Chilvers M.I."/>
        </authorList>
    </citation>
    <scope>NUCLEOTIDE SEQUENCE</scope>
    <source>
        <strain evidence="13">PM02</strain>
    </source>
</reference>
<dbReference type="FunFam" id="3.40.50.620:FF:000457">
    <property type="entry name" value="Predicted protein"/>
    <property type="match status" value="1"/>
</dbReference>
<dbReference type="Gene3D" id="3.90.740.10">
    <property type="entry name" value="Valyl/Leucyl/Isoleucyl-tRNA synthetase, editing domain"/>
    <property type="match status" value="1"/>
</dbReference>
<keyword evidence="14" id="KW-1185">Reference proteome</keyword>
<dbReference type="SUPFAM" id="SSF50677">
    <property type="entry name" value="ValRS/IleRS/LeuRS editing domain"/>
    <property type="match status" value="1"/>
</dbReference>
<accession>A0AAD9MDQ4</accession>
<comment type="catalytic activity">
    <reaction evidence="9">
        <text>tRNA(Val) + L-valine + ATP = L-valyl-tRNA(Val) + AMP + diphosphate</text>
        <dbReference type="Rhea" id="RHEA:10704"/>
        <dbReference type="Rhea" id="RHEA-COMP:9672"/>
        <dbReference type="Rhea" id="RHEA-COMP:9708"/>
        <dbReference type="ChEBI" id="CHEBI:30616"/>
        <dbReference type="ChEBI" id="CHEBI:33019"/>
        <dbReference type="ChEBI" id="CHEBI:57762"/>
        <dbReference type="ChEBI" id="CHEBI:78442"/>
        <dbReference type="ChEBI" id="CHEBI:78537"/>
        <dbReference type="ChEBI" id="CHEBI:456215"/>
        <dbReference type="EC" id="6.1.1.9"/>
    </reaction>
</comment>
<dbReference type="PANTHER" id="PTHR11946">
    <property type="entry name" value="VALYL-TRNA SYNTHETASES"/>
    <property type="match status" value="1"/>
</dbReference>
<dbReference type="Gene3D" id="3.40.50.620">
    <property type="entry name" value="HUPs"/>
    <property type="match status" value="2"/>
</dbReference>
<dbReference type="AlphaFoldDB" id="A0AAD9MDQ4"/>
<dbReference type="InterPro" id="IPR009008">
    <property type="entry name" value="Val/Leu/Ile-tRNA-synth_edit"/>
</dbReference>
<feature type="domain" description="Methionyl/Valyl/Leucyl/Isoleucyl-tRNA synthetase anticodon-binding" evidence="12">
    <location>
        <begin position="714"/>
        <end position="853"/>
    </location>
</feature>
<dbReference type="GO" id="GO:0006438">
    <property type="term" value="P:valyl-tRNA aminoacylation"/>
    <property type="evidence" value="ECO:0007669"/>
    <property type="project" value="InterPro"/>
</dbReference>
<name>A0AAD9MDQ4_9PEZI</name>
<sequence>MTGENIEPAQAAPAAPAPAKTEKELAKEKAKAEKTAKFEAKQAKMKEKQKAQIQKAASEAKAAPTKETPALPPFKDDTPPGAKKTIRSFEDPYFQAFNPKAVESGWYAWWEKSGYFKPEAHSDSPVGQGKKFVIPLPPPNVTGFTTLWVPGCDHAGISTQSVVEKMLMKKEKKTRHDLGREAFTKLVWEWKEEYHERINNAQRLMGGSMDWSREAFTMDENLTAATMESFCRLHDEGLIYRSDKLVNWDSHLCTALSNLEVDNKEINGRTLLDVPGYDRKVEFGVLTHFKYPIDGSDGFVEVATTRPETMLGDTGIAVNPSDTRYTHLVGLRARHPFTDRLMPIVADDYVDKDFGTGCVKLTPAHDYNDYQLGKRHKLEFVNILNPDGTLNENAGPRFAGQKRFDARYNVIEALEELGLFVKKEPNPMKVPLSEKSRDVIEPLMVPQWWVRMDAMASAGLDVVKQGTVHIMPETARKSYERWLSGITDWVEAEAEAKAKQKYPDKKFVLKQDEDCLDTWFSSGLWPMATLGWPDKESHDFREFFPTSLLETGWDIMFFWVARMIMLSLRLTGEVPFREVYAHSLIRDSEGRKMSKSLGNVIDPLDIINGIELEQLHAKLYAGNLKEEEIDKAIKYQKTAFAGGVPECGADALRFTLLSYTTGGGDISFDIKVMHAYRRFCNKLFQACKYVLGKLPESFRPTTETDTSKLSVPQRWILHRMNTAVWDINQALERREFSKYTQVIYQFFYDELCDVFIENSKSLLTDGTRAEQASVQQTLHRALDVTLRAIHPAMPYITEELWQRLPQSGTAPPSIMLARFPEYDPNLEFPEDAGDYEIGLKCAQGLRSLLVEYNVRGDGRAFIKTSTQVSHSKISKQLADIKTLGGRAISELSALEVQDATPTGCAVYVVSADVAVLLQIGDRIVDLDAEIKKIGAKLQKNSVAIQKQRELMGREGFEKASDVVKAAEQKRLADAEAARENYEKTLGAFNSLAVASKKEQDGA</sequence>
<dbReference type="FunFam" id="3.90.740.10:FF:000005">
    <property type="entry name" value="Valine--tRNA ligase, mitochondrial"/>
    <property type="match status" value="1"/>
</dbReference>
<comment type="caution">
    <text evidence="13">The sequence shown here is derived from an EMBL/GenBank/DDBJ whole genome shotgun (WGS) entry which is preliminary data.</text>
</comment>
<dbReference type="InterPro" id="IPR013155">
    <property type="entry name" value="M/V/L/I-tRNA-synth_anticd-bd"/>
</dbReference>
<dbReference type="Gene3D" id="1.10.730.10">
    <property type="entry name" value="Isoleucyl-tRNA Synthetase, Domain 1"/>
    <property type="match status" value="1"/>
</dbReference>
<dbReference type="GO" id="GO:0002161">
    <property type="term" value="F:aminoacyl-tRNA deacylase activity"/>
    <property type="evidence" value="ECO:0007669"/>
    <property type="project" value="InterPro"/>
</dbReference>
<evidence type="ECO:0000313" key="14">
    <source>
        <dbReference type="Proteomes" id="UP001217918"/>
    </source>
</evidence>
<dbReference type="InterPro" id="IPR002303">
    <property type="entry name" value="Valyl-tRNA_ligase"/>
</dbReference>
<evidence type="ECO:0000256" key="10">
    <source>
        <dbReference type="SAM" id="MobiDB-lite"/>
    </source>
</evidence>